<evidence type="ECO:0000259" key="1">
    <source>
        <dbReference type="Pfam" id="PF06958"/>
    </source>
</evidence>
<dbReference type="InterPro" id="IPR016128">
    <property type="entry name" value="Pyosin/cloacin_T_dom"/>
</dbReference>
<protein>
    <submittedName>
        <fullName evidence="2">S-type pyocin domain-containing protein</fullName>
    </submittedName>
</protein>
<dbReference type="EMBL" id="JACARG010000061">
    <property type="protein sequence ID" value="NWE16869.1"/>
    <property type="molecule type" value="Genomic_DNA"/>
</dbReference>
<dbReference type="AlphaFoldDB" id="A0A7Y8ELJ9"/>
<evidence type="ECO:0000313" key="3">
    <source>
        <dbReference type="Proteomes" id="UP000531950"/>
    </source>
</evidence>
<proteinExistence type="predicted"/>
<dbReference type="RefSeq" id="WP_177079670.1">
    <property type="nucleotide sequence ID" value="NZ_JACARG010000061.1"/>
</dbReference>
<name>A0A7Y8ELJ9_9PSED</name>
<gene>
    <name evidence="2" type="ORF">HX822_28325</name>
</gene>
<sequence length="284" mass="30621">MANNKDIPQVWRCYGNGTGGYRKLENMNERELADREARQRAYEAMLARQEAYEARRKVESPPTPLPMVGCVFAKSCNLPDALIDYNNPSGYIPLDRIGDYGEHVLLGARETDSEGLLPLKKVSGSALPAGLGTLALGGSAIGGASSVAAGAGTVAAGLMLGIAALIWPSSLGDSALYSDRQLRSMPRARTRVRLHVEQLANGTLKGYAFYTGENRDWEMVDVVQFALRGTRLVADLGDGVELIWTPAIDPAATLGMSELRQEMKNALIKANKTDRKGKILGAEK</sequence>
<organism evidence="2 3">
    <name type="scientific">Pseudomonas yamanorum</name>
    <dbReference type="NCBI Taxonomy" id="515393"/>
    <lineage>
        <taxon>Bacteria</taxon>
        <taxon>Pseudomonadati</taxon>
        <taxon>Pseudomonadota</taxon>
        <taxon>Gammaproteobacteria</taxon>
        <taxon>Pseudomonadales</taxon>
        <taxon>Pseudomonadaceae</taxon>
        <taxon>Pseudomonas</taxon>
    </lineage>
</organism>
<dbReference type="Proteomes" id="UP000531950">
    <property type="component" value="Unassembled WGS sequence"/>
</dbReference>
<comment type="caution">
    <text evidence="2">The sequence shown here is derived from an EMBL/GenBank/DDBJ whole genome shotgun (WGS) entry which is preliminary data.</text>
</comment>
<dbReference type="Pfam" id="PF06958">
    <property type="entry name" value="Pyocin_S"/>
    <property type="match status" value="1"/>
</dbReference>
<reference evidence="2 3" key="1">
    <citation type="submission" date="2020-04" db="EMBL/GenBank/DDBJ databases">
        <title>Molecular characterization of pseudomonads from Agaricus bisporus reveal novel blotch 2 pathogens in Western Europe.</title>
        <authorList>
            <person name="Taparia T."/>
            <person name="Krijger M."/>
            <person name="Haynes E."/>
            <person name="Elpinstone J.G."/>
            <person name="Noble R."/>
            <person name="Van Der Wolf J."/>
        </authorList>
    </citation>
    <scope>NUCLEOTIDE SEQUENCE [LARGE SCALE GENOMIC DNA]</scope>
    <source>
        <strain evidence="2 3">IPO3782</strain>
    </source>
</reference>
<feature type="domain" description="Pyosin/cloacin translocation" evidence="1">
    <location>
        <begin position="180"/>
        <end position="252"/>
    </location>
</feature>
<evidence type="ECO:0000313" key="2">
    <source>
        <dbReference type="EMBL" id="NWE16869.1"/>
    </source>
</evidence>
<accession>A0A7Y8ELJ9</accession>